<protein>
    <recommendedName>
        <fullName evidence="3">asparagine synthase (glutamine-hydrolyzing)</fullName>
        <ecNumber evidence="3">6.3.5.4</ecNumber>
    </recommendedName>
</protein>
<dbReference type="EC" id="6.3.5.4" evidence="3"/>
<feature type="domain" description="Glutamine amidotransferase type-2" evidence="9">
    <location>
        <begin position="1"/>
        <end position="204"/>
    </location>
</feature>
<dbReference type="InterPro" id="IPR029055">
    <property type="entry name" value="Ntn_hydrolases_N"/>
</dbReference>
<sequence>MNSIFGIVSRNGAPIKQEHGQAMQVALDYWDAKAKVIKSNEVFCLGYLSLNTKEGKIVTDKKHVLIADATLFNKSELKQKLDLNPFESHSDDFLLLKAYHKWGRSCPEYLNGEFAFVILDQQTGNVYVARDQHGIKPLYYFLNEEYFAFATELKGLLSLPFINHAIDEQYVADFICRIWLDNRHTLYRNIKRFPATHTALFREKDMQFQKYWNLDNIKSISFNREADYIDAFEEKLIQAVAYRMESGVSSGTELSGGLDSSLVSVLLQNHSPNRVSAYSYVLPSYLSGMGLSSDEVRVLEVANYAGIKDVELLTDTGKGMLDSLAWNLKVHDEPPFEFNPLFRDGLYQKLYAKGQRILFSGFGGDEMVSSQASGYIKQLYLEGKNNLLKDEISALSKRKNKGKWLLYSSLYLKLIMNDRILVNTINRFQSICGNASNLQKKLKHRPLVEHWFKELNMEDRFRDYQKRYSRNGNFMEDQIRRMQEPHVAMRLEYQAQAARSFQVEYRYPLLDIDLIEFYLGLPTEYKARNGNGRYIFKKVLERHLPKDYVWRNTKKGSSNPQVLSRTMNDGEKLEERLFSIAPNHPVWSYLDREKLQKNRIQFKEWNQSTTDFVYLMLADQLT</sequence>
<dbReference type="InterPro" id="IPR017932">
    <property type="entry name" value="GATase_2_dom"/>
</dbReference>
<dbReference type="Proteomes" id="UP000470771">
    <property type="component" value="Unassembled WGS sequence"/>
</dbReference>
<evidence type="ECO:0000256" key="8">
    <source>
        <dbReference type="PIRSR" id="PIRSR001589-2"/>
    </source>
</evidence>
<dbReference type="SUPFAM" id="SSF56235">
    <property type="entry name" value="N-terminal nucleophile aminohydrolases (Ntn hydrolases)"/>
    <property type="match status" value="1"/>
</dbReference>
<dbReference type="Pfam" id="PF13537">
    <property type="entry name" value="GATase_7"/>
    <property type="match status" value="1"/>
</dbReference>
<dbReference type="CDD" id="cd00712">
    <property type="entry name" value="AsnB"/>
    <property type="match status" value="1"/>
</dbReference>
<dbReference type="PROSITE" id="PS51278">
    <property type="entry name" value="GATASE_TYPE_2"/>
    <property type="match status" value="1"/>
</dbReference>
<comment type="caution">
    <text evidence="10">The sequence shown here is derived from an EMBL/GenBank/DDBJ whole genome shotgun (WGS) entry which is preliminary data.</text>
</comment>
<dbReference type="EMBL" id="WWNE01000006">
    <property type="protein sequence ID" value="NBG66148.1"/>
    <property type="molecule type" value="Genomic_DNA"/>
</dbReference>
<evidence type="ECO:0000256" key="3">
    <source>
        <dbReference type="ARBA" id="ARBA00012737"/>
    </source>
</evidence>
<dbReference type="RefSeq" id="WP_160633090.1">
    <property type="nucleotide sequence ID" value="NZ_WWNE01000006.1"/>
</dbReference>
<evidence type="ECO:0000313" key="10">
    <source>
        <dbReference type="EMBL" id="NBG66148.1"/>
    </source>
</evidence>
<dbReference type="Pfam" id="PF00733">
    <property type="entry name" value="Asn_synthase"/>
    <property type="match status" value="1"/>
</dbReference>
<dbReference type="GO" id="GO:0005524">
    <property type="term" value="F:ATP binding"/>
    <property type="evidence" value="ECO:0007669"/>
    <property type="project" value="UniProtKB-KW"/>
</dbReference>
<keyword evidence="4 8" id="KW-0547">Nucleotide-binding</keyword>
<feature type="binding site" evidence="8">
    <location>
        <begin position="360"/>
        <end position="361"/>
    </location>
    <ligand>
        <name>ATP</name>
        <dbReference type="ChEBI" id="CHEBI:30616"/>
    </ligand>
</feature>
<dbReference type="InterPro" id="IPR033738">
    <property type="entry name" value="AsnB_N"/>
</dbReference>
<reference evidence="10 11" key="1">
    <citation type="submission" date="2019-12" db="EMBL/GenBank/DDBJ databases">
        <authorList>
            <person name="Zhao J."/>
        </authorList>
    </citation>
    <scope>NUCLEOTIDE SEQUENCE [LARGE SCALE GENOMIC DNA]</scope>
    <source>
        <strain evidence="10 11">S-15</strain>
    </source>
</reference>
<keyword evidence="6" id="KW-0315">Glutamine amidotransferase</keyword>
<dbReference type="AlphaFoldDB" id="A0A6N9NHJ7"/>
<evidence type="ECO:0000256" key="2">
    <source>
        <dbReference type="ARBA" id="ARBA00005752"/>
    </source>
</evidence>
<dbReference type="Gene3D" id="3.60.20.10">
    <property type="entry name" value="Glutamine Phosphoribosylpyrophosphate, subunit 1, domain 1"/>
    <property type="match status" value="1"/>
</dbReference>
<evidence type="ECO:0000313" key="11">
    <source>
        <dbReference type="Proteomes" id="UP000470771"/>
    </source>
</evidence>
<dbReference type="InterPro" id="IPR006426">
    <property type="entry name" value="Asn_synth_AEB"/>
</dbReference>
<dbReference type="PANTHER" id="PTHR43284">
    <property type="entry name" value="ASPARAGINE SYNTHETASE (GLUTAMINE-HYDROLYZING)"/>
    <property type="match status" value="1"/>
</dbReference>
<evidence type="ECO:0000256" key="1">
    <source>
        <dbReference type="ARBA" id="ARBA00005187"/>
    </source>
</evidence>
<organism evidence="10 11">
    <name type="scientific">Acidiluteibacter ferrifornacis</name>
    <dbReference type="NCBI Taxonomy" id="2692424"/>
    <lineage>
        <taxon>Bacteria</taxon>
        <taxon>Pseudomonadati</taxon>
        <taxon>Bacteroidota</taxon>
        <taxon>Flavobacteriia</taxon>
        <taxon>Flavobacteriales</taxon>
        <taxon>Cryomorphaceae</taxon>
        <taxon>Acidiluteibacter</taxon>
    </lineage>
</organism>
<evidence type="ECO:0000256" key="6">
    <source>
        <dbReference type="ARBA" id="ARBA00022962"/>
    </source>
</evidence>
<dbReference type="SUPFAM" id="SSF52402">
    <property type="entry name" value="Adenine nucleotide alpha hydrolases-like"/>
    <property type="match status" value="1"/>
</dbReference>
<dbReference type="InterPro" id="IPR001962">
    <property type="entry name" value="Asn_synthase"/>
</dbReference>
<gene>
    <name evidence="10" type="ORF">GQN54_08450</name>
</gene>
<comment type="catalytic activity">
    <reaction evidence="7">
        <text>L-aspartate + L-glutamine + ATP + H2O = L-asparagine + L-glutamate + AMP + diphosphate + H(+)</text>
        <dbReference type="Rhea" id="RHEA:12228"/>
        <dbReference type="ChEBI" id="CHEBI:15377"/>
        <dbReference type="ChEBI" id="CHEBI:15378"/>
        <dbReference type="ChEBI" id="CHEBI:29985"/>
        <dbReference type="ChEBI" id="CHEBI:29991"/>
        <dbReference type="ChEBI" id="CHEBI:30616"/>
        <dbReference type="ChEBI" id="CHEBI:33019"/>
        <dbReference type="ChEBI" id="CHEBI:58048"/>
        <dbReference type="ChEBI" id="CHEBI:58359"/>
        <dbReference type="ChEBI" id="CHEBI:456215"/>
        <dbReference type="EC" id="6.3.5.4"/>
    </reaction>
</comment>
<dbReference type="GO" id="GO:0004066">
    <property type="term" value="F:asparagine synthase (glutamine-hydrolyzing) activity"/>
    <property type="evidence" value="ECO:0007669"/>
    <property type="project" value="UniProtKB-EC"/>
</dbReference>
<dbReference type="InterPro" id="IPR051786">
    <property type="entry name" value="ASN_synthetase/amidase"/>
</dbReference>
<dbReference type="GO" id="GO:0006529">
    <property type="term" value="P:asparagine biosynthetic process"/>
    <property type="evidence" value="ECO:0007669"/>
    <property type="project" value="InterPro"/>
</dbReference>
<evidence type="ECO:0000256" key="5">
    <source>
        <dbReference type="ARBA" id="ARBA00022840"/>
    </source>
</evidence>
<feature type="binding site" evidence="8">
    <location>
        <position position="91"/>
    </location>
    <ligand>
        <name>L-glutamine</name>
        <dbReference type="ChEBI" id="CHEBI:58359"/>
    </ligand>
</feature>
<dbReference type="InterPro" id="IPR014729">
    <property type="entry name" value="Rossmann-like_a/b/a_fold"/>
</dbReference>
<evidence type="ECO:0000256" key="4">
    <source>
        <dbReference type="ARBA" id="ARBA00022741"/>
    </source>
</evidence>
<proteinExistence type="inferred from homology"/>
<comment type="pathway">
    <text evidence="1">Amino-acid biosynthesis; L-asparagine biosynthesis; L-asparagine from L-aspartate (L-Gln route): step 1/1.</text>
</comment>
<dbReference type="PIRSF" id="PIRSF001589">
    <property type="entry name" value="Asn_synthetase_glu-h"/>
    <property type="match status" value="1"/>
</dbReference>
<comment type="similarity">
    <text evidence="2">Belongs to the asparagine synthetase family.</text>
</comment>
<name>A0A6N9NHJ7_9FLAO</name>
<evidence type="ECO:0000256" key="7">
    <source>
        <dbReference type="ARBA" id="ARBA00048741"/>
    </source>
</evidence>
<keyword evidence="11" id="KW-1185">Reference proteome</keyword>
<dbReference type="PANTHER" id="PTHR43284:SF1">
    <property type="entry name" value="ASPARAGINE SYNTHETASE"/>
    <property type="match status" value="1"/>
</dbReference>
<dbReference type="Gene3D" id="3.40.50.620">
    <property type="entry name" value="HUPs"/>
    <property type="match status" value="2"/>
</dbReference>
<keyword evidence="5 8" id="KW-0067">ATP-binding</keyword>
<evidence type="ECO:0000259" key="9">
    <source>
        <dbReference type="PROSITE" id="PS51278"/>
    </source>
</evidence>
<accession>A0A6N9NHJ7</accession>